<evidence type="ECO:0000313" key="1">
    <source>
        <dbReference type="EMBL" id="KAJ4429967.1"/>
    </source>
</evidence>
<keyword evidence="2" id="KW-1185">Reference proteome</keyword>
<sequence>MENETSEDQGRDGKTNFFLEAEQARRPKPRLLLMMIKEMFTYIRKLSDAVVDQLGQMAFPPFMMKQLYRCDSVPRASFVKNRLHHEKDRMGIEVPVLHRNNHTANLTLSHEHVNWGNKEWSHVMFSDEPKFSFWPDGKHIRVWHQPGSAARLHHVQEVHSYRGGSIMVWIGVMKHRKTVQKSLEQKKISDDRRH</sequence>
<reference evidence="1 2" key="1">
    <citation type="journal article" date="2022" name="Allergy">
        <title>Genome assembly and annotation of Periplaneta americana reveal a comprehensive cockroach allergen profile.</title>
        <authorList>
            <person name="Wang L."/>
            <person name="Xiong Q."/>
            <person name="Saelim N."/>
            <person name="Wang L."/>
            <person name="Nong W."/>
            <person name="Wan A.T."/>
            <person name="Shi M."/>
            <person name="Liu X."/>
            <person name="Cao Q."/>
            <person name="Hui J.H.L."/>
            <person name="Sookrung N."/>
            <person name="Leung T.F."/>
            <person name="Tungtrongchitr A."/>
            <person name="Tsui S.K.W."/>
        </authorList>
    </citation>
    <scope>NUCLEOTIDE SEQUENCE [LARGE SCALE GENOMIC DNA]</scope>
    <source>
        <strain evidence="1">PWHHKU_190912</strain>
    </source>
</reference>
<organism evidence="1 2">
    <name type="scientific">Periplaneta americana</name>
    <name type="common">American cockroach</name>
    <name type="synonym">Blatta americana</name>
    <dbReference type="NCBI Taxonomy" id="6978"/>
    <lineage>
        <taxon>Eukaryota</taxon>
        <taxon>Metazoa</taxon>
        <taxon>Ecdysozoa</taxon>
        <taxon>Arthropoda</taxon>
        <taxon>Hexapoda</taxon>
        <taxon>Insecta</taxon>
        <taxon>Pterygota</taxon>
        <taxon>Neoptera</taxon>
        <taxon>Polyneoptera</taxon>
        <taxon>Dictyoptera</taxon>
        <taxon>Blattodea</taxon>
        <taxon>Blattoidea</taxon>
        <taxon>Blattidae</taxon>
        <taxon>Blattinae</taxon>
        <taxon>Periplaneta</taxon>
    </lineage>
</organism>
<dbReference type="Gene3D" id="3.30.420.10">
    <property type="entry name" value="Ribonuclease H-like superfamily/Ribonuclease H"/>
    <property type="match status" value="1"/>
</dbReference>
<name>A0ABQ8S8C9_PERAM</name>
<evidence type="ECO:0000313" key="2">
    <source>
        <dbReference type="Proteomes" id="UP001148838"/>
    </source>
</evidence>
<dbReference type="EMBL" id="JAJSOF020000033">
    <property type="protein sequence ID" value="KAJ4429967.1"/>
    <property type="molecule type" value="Genomic_DNA"/>
</dbReference>
<dbReference type="InterPro" id="IPR036397">
    <property type="entry name" value="RNaseH_sf"/>
</dbReference>
<gene>
    <name evidence="1" type="ORF">ANN_22171</name>
</gene>
<comment type="caution">
    <text evidence="1">The sequence shown here is derived from an EMBL/GenBank/DDBJ whole genome shotgun (WGS) entry which is preliminary data.</text>
</comment>
<accession>A0ABQ8S8C9</accession>
<protein>
    <submittedName>
        <fullName evidence="1">Uncharacterized protein</fullName>
    </submittedName>
</protein>
<dbReference type="Proteomes" id="UP001148838">
    <property type="component" value="Unassembled WGS sequence"/>
</dbReference>
<proteinExistence type="predicted"/>